<evidence type="ECO:0000256" key="1">
    <source>
        <dbReference type="SAM" id="MobiDB-lite"/>
    </source>
</evidence>
<protein>
    <submittedName>
        <fullName evidence="2">Uncharacterized protein</fullName>
    </submittedName>
</protein>
<reference evidence="2" key="1">
    <citation type="submission" date="2021-06" db="EMBL/GenBank/DDBJ databases">
        <title>Parelaphostrongylus tenuis whole genome reference sequence.</title>
        <authorList>
            <person name="Garwood T.J."/>
            <person name="Larsen P.A."/>
            <person name="Fountain-Jones N.M."/>
            <person name="Garbe J.R."/>
            <person name="Macchietto M.G."/>
            <person name="Kania S.A."/>
            <person name="Gerhold R.W."/>
            <person name="Richards J.E."/>
            <person name="Wolf T.M."/>
        </authorList>
    </citation>
    <scope>NUCLEOTIDE SEQUENCE</scope>
    <source>
        <strain evidence="2">MNPRO001-30</strain>
        <tissue evidence="2">Meninges</tissue>
    </source>
</reference>
<organism evidence="2 3">
    <name type="scientific">Parelaphostrongylus tenuis</name>
    <name type="common">Meningeal worm</name>
    <dbReference type="NCBI Taxonomy" id="148309"/>
    <lineage>
        <taxon>Eukaryota</taxon>
        <taxon>Metazoa</taxon>
        <taxon>Ecdysozoa</taxon>
        <taxon>Nematoda</taxon>
        <taxon>Chromadorea</taxon>
        <taxon>Rhabditida</taxon>
        <taxon>Rhabditina</taxon>
        <taxon>Rhabditomorpha</taxon>
        <taxon>Strongyloidea</taxon>
        <taxon>Metastrongylidae</taxon>
        <taxon>Parelaphostrongylus</taxon>
    </lineage>
</organism>
<accession>A0AAD5QUS0</accession>
<feature type="region of interest" description="Disordered" evidence="1">
    <location>
        <begin position="1"/>
        <end position="22"/>
    </location>
</feature>
<proteinExistence type="predicted"/>
<keyword evidence="3" id="KW-1185">Reference proteome</keyword>
<dbReference type="Proteomes" id="UP001196413">
    <property type="component" value="Unassembled WGS sequence"/>
</dbReference>
<evidence type="ECO:0000313" key="2">
    <source>
        <dbReference type="EMBL" id="KAJ1365548.1"/>
    </source>
</evidence>
<comment type="caution">
    <text evidence="2">The sequence shown here is derived from an EMBL/GenBank/DDBJ whole genome shotgun (WGS) entry which is preliminary data.</text>
</comment>
<gene>
    <name evidence="2" type="ORF">KIN20_025916</name>
</gene>
<dbReference type="AlphaFoldDB" id="A0AAD5QUS0"/>
<evidence type="ECO:0000313" key="3">
    <source>
        <dbReference type="Proteomes" id="UP001196413"/>
    </source>
</evidence>
<sequence>MCTLAFTEREKQHEGGNGIEGKMGRIRASQRGRRPANDHGITTAAAAMLKISPTVMGAARRAAERQMEYVLESAQLAKTDRQSYQINITYHNGVVRKRGGKTELDPQCRYIYARLIIIRAVEKLCRRIFTRYSEPS</sequence>
<name>A0AAD5QUS0_PARTN</name>
<dbReference type="EMBL" id="JAHQIW010005301">
    <property type="protein sequence ID" value="KAJ1365548.1"/>
    <property type="molecule type" value="Genomic_DNA"/>
</dbReference>